<name>A0A1F4V8X3_UNCKA</name>
<dbReference type="AlphaFoldDB" id="A0A1F4V8X3"/>
<dbReference type="EMBL" id="MEVD01000013">
    <property type="protein sequence ID" value="OGC53609.1"/>
    <property type="molecule type" value="Genomic_DNA"/>
</dbReference>
<accession>A0A1F4V8X3</accession>
<evidence type="ECO:0000313" key="1">
    <source>
        <dbReference type="EMBL" id="OGC53609.1"/>
    </source>
</evidence>
<dbReference type="STRING" id="1802620.A3D91_04165"/>
<dbReference type="Proteomes" id="UP000178127">
    <property type="component" value="Unassembled WGS sequence"/>
</dbReference>
<reference evidence="1 2" key="1">
    <citation type="journal article" date="2016" name="Nat. Commun.">
        <title>Thousands of microbial genomes shed light on interconnected biogeochemical processes in an aquifer system.</title>
        <authorList>
            <person name="Anantharaman K."/>
            <person name="Brown C.T."/>
            <person name="Hug L.A."/>
            <person name="Sharon I."/>
            <person name="Castelle C.J."/>
            <person name="Probst A.J."/>
            <person name="Thomas B.C."/>
            <person name="Singh A."/>
            <person name="Wilkins M.J."/>
            <person name="Karaoz U."/>
            <person name="Brodie E.L."/>
            <person name="Williams K.H."/>
            <person name="Hubbard S.S."/>
            <person name="Banfield J.F."/>
        </authorList>
    </citation>
    <scope>NUCLEOTIDE SEQUENCE [LARGE SCALE GENOMIC DNA]</scope>
</reference>
<comment type="caution">
    <text evidence="1">The sequence shown here is derived from an EMBL/GenBank/DDBJ whole genome shotgun (WGS) entry which is preliminary data.</text>
</comment>
<gene>
    <name evidence="1" type="ORF">A3D91_04165</name>
</gene>
<evidence type="ECO:0000313" key="2">
    <source>
        <dbReference type="Proteomes" id="UP000178127"/>
    </source>
</evidence>
<organism evidence="1 2">
    <name type="scientific">candidate division WWE3 bacterium RIFCSPHIGHO2_02_FULL_38_14</name>
    <dbReference type="NCBI Taxonomy" id="1802620"/>
    <lineage>
        <taxon>Bacteria</taxon>
        <taxon>Katanobacteria</taxon>
    </lineage>
</organism>
<protein>
    <submittedName>
        <fullName evidence="1">Uncharacterized protein</fullName>
    </submittedName>
</protein>
<proteinExistence type="predicted"/>
<sequence>MKKNVVLGIEFTVERKNHLSNLGTVGYFTSPSTSNEFLKLVKGTDIICSDCSFLLENLT</sequence>